<dbReference type="GeneID" id="15329100"/>
<dbReference type="SUPFAM" id="SSF52317">
    <property type="entry name" value="Class I glutamine amidotransferase-like"/>
    <property type="match status" value="1"/>
</dbReference>
<feature type="binding site" evidence="12">
    <location>
        <position position="313"/>
    </location>
    <ligand>
        <name>L-glutamine</name>
        <dbReference type="ChEBI" id="CHEBI:58359"/>
    </ligand>
</feature>
<feature type="domain" description="Carbamoyl-phosphate synthase small subunit N-terminal" evidence="13">
    <location>
        <begin position="6"/>
        <end position="136"/>
    </location>
</feature>
<dbReference type="PRINTS" id="PR00099">
    <property type="entry name" value="CPSGATASE"/>
</dbReference>
<dbReference type="NCBIfam" id="TIGR01368">
    <property type="entry name" value="CPSaseIIsmall"/>
    <property type="match status" value="1"/>
</dbReference>
<dbReference type="HAMAP" id="MF_01209">
    <property type="entry name" value="CPSase_S_chain"/>
    <property type="match status" value="1"/>
</dbReference>
<evidence type="ECO:0000256" key="6">
    <source>
        <dbReference type="ARBA" id="ARBA00022840"/>
    </source>
</evidence>
<dbReference type="PANTHER" id="PTHR43418:SF7">
    <property type="entry name" value="CARBAMOYL-PHOSPHATE SYNTHASE SMALL CHAIN"/>
    <property type="match status" value="1"/>
</dbReference>
<name>M4ITJ5_CALTB</name>
<dbReference type="UniPathway" id="UPA00070">
    <property type="reaction ID" value="UER00115"/>
</dbReference>
<comment type="similarity">
    <text evidence="3 12">Belongs to the CarA family.</text>
</comment>
<evidence type="ECO:0000313" key="14">
    <source>
        <dbReference type="EMBL" id="AGA63760.1"/>
    </source>
</evidence>
<feature type="active site" evidence="12">
    <location>
        <position position="355"/>
    </location>
</feature>
<dbReference type="GO" id="GO:0006541">
    <property type="term" value="P:glutamine metabolic process"/>
    <property type="evidence" value="ECO:0007669"/>
    <property type="project" value="InterPro"/>
</dbReference>
<keyword evidence="4 12" id="KW-0436">Ligase</keyword>
<dbReference type="NCBIfam" id="NF009475">
    <property type="entry name" value="PRK12838.1"/>
    <property type="match status" value="1"/>
</dbReference>
<gene>
    <name evidence="12 14" type="primary">carA</name>
</gene>
<geneLocation type="chloroplast" evidence="14"/>
<dbReference type="GO" id="GO:0006207">
    <property type="term" value="P:'de novo' pyrimidine nucleobase biosynthetic process"/>
    <property type="evidence" value="ECO:0007669"/>
    <property type="project" value="InterPro"/>
</dbReference>
<evidence type="ECO:0000256" key="3">
    <source>
        <dbReference type="ARBA" id="ARBA00007800"/>
    </source>
</evidence>
<feature type="binding site" evidence="12">
    <location>
        <position position="274"/>
    </location>
    <ligand>
        <name>L-glutamine</name>
        <dbReference type="ChEBI" id="CHEBI:58359"/>
    </ligand>
</feature>
<dbReference type="GO" id="GO:0006526">
    <property type="term" value="P:L-arginine biosynthetic process"/>
    <property type="evidence" value="ECO:0007669"/>
    <property type="project" value="UniProtKB-UniRule"/>
</dbReference>
<dbReference type="RefSeq" id="YP_007878149.1">
    <property type="nucleotide sequence ID" value="NC_021075.1"/>
</dbReference>
<sequence length="379" mass="42090">MLTKTYSTFLQLEDGTLCQGWSFANSLMSIGEVVFNTGMTGYQEVLTDPSYCDQIILFTYPEIGNTGMNSEDMEASKSYAKGLIVKNFCLNPSSWRTKKPIIQYLIDQKIPHIFGIDTRYLTKYLRNKGVMVGCIVTNQLNSVQLSKAVDKFKCSQNFHLTNKVTTSKAYQYLSKALSKIHYISVKNKNFASLHVVVVDFGVKMNIIRRLDAYGCNITVVPASSSYNLIMSKSPDGILLSNGPGDPAAISFVQQTIQKLINTNIPIFGICLGHQLLGLSIGCQTMKLKFGHRGLNHPSGLHDQVRMTSQNHGFVVSSSTLPKDQVNITYINLNDGTIAGMVHKYKPCFSVQYHPEASPGPNDSDYLFSHFIDVMLACKS</sequence>
<evidence type="ECO:0000256" key="8">
    <source>
        <dbReference type="ARBA" id="ARBA00022975"/>
    </source>
</evidence>
<keyword evidence="5 12" id="KW-0547">Nucleotide-binding</keyword>
<comment type="subcellular location">
    <subcellularLocation>
        <location evidence="12">Plastid</location>
        <location evidence="12">Chloroplast</location>
    </subcellularLocation>
</comment>
<comment type="pathway">
    <text evidence="2 12">Amino-acid biosynthesis; L-arginine biosynthesis; carbamoyl phosphate from bicarbonate: step 1/1.</text>
</comment>
<dbReference type="EC" id="6.3.5.5" evidence="12"/>
<keyword evidence="14" id="KW-0150">Chloroplast</keyword>
<protein>
    <recommendedName>
        <fullName evidence="12">Carbamoyl phosphate synthase small chain</fullName>
        <ecNumber evidence="12">6.3.5.5</ecNumber>
    </recommendedName>
    <alternativeName>
        <fullName evidence="12">Carbamoyl phosphate synthetase glutamine chain</fullName>
    </alternativeName>
</protein>
<keyword evidence="12" id="KW-0055">Arginine biosynthesis</keyword>
<comment type="catalytic activity">
    <reaction evidence="11 12">
        <text>L-glutamine + H2O = L-glutamate + NH4(+)</text>
        <dbReference type="Rhea" id="RHEA:15889"/>
        <dbReference type="ChEBI" id="CHEBI:15377"/>
        <dbReference type="ChEBI" id="CHEBI:28938"/>
        <dbReference type="ChEBI" id="CHEBI:29985"/>
        <dbReference type="ChEBI" id="CHEBI:58359"/>
    </reaction>
</comment>
<feature type="active site" description="Nucleophile" evidence="12">
    <location>
        <position position="270"/>
    </location>
</feature>
<dbReference type="GO" id="GO:0004088">
    <property type="term" value="F:carbamoyl-phosphate synthase (glutamine-hydrolyzing) activity"/>
    <property type="evidence" value="ECO:0007669"/>
    <property type="project" value="UniProtKB-UniRule"/>
</dbReference>
<evidence type="ECO:0000256" key="11">
    <source>
        <dbReference type="ARBA" id="ARBA00049285"/>
    </source>
</evidence>
<feature type="binding site" evidence="12">
    <location>
        <position position="244"/>
    </location>
    <ligand>
        <name>L-glutamine</name>
        <dbReference type="ChEBI" id="CHEBI:58359"/>
    </ligand>
</feature>
<comment type="subunit">
    <text evidence="12">Composed of two chains; the small (or glutamine) chain promotes the hydrolysis of glutamine to ammonia, which is used by the large (or ammonia) chain to synthesize carbamoyl phosphate. Tetramer of heterodimers (alpha,beta)4.</text>
</comment>
<keyword evidence="6 12" id="KW-0067">ATP-binding</keyword>
<dbReference type="PROSITE" id="PS51273">
    <property type="entry name" value="GATASE_TYPE_1"/>
    <property type="match status" value="1"/>
</dbReference>
<feature type="binding site" evidence="12">
    <location>
        <position position="312"/>
    </location>
    <ligand>
        <name>L-glutamine</name>
        <dbReference type="ChEBI" id="CHEBI:58359"/>
    </ligand>
</feature>
<feature type="active site" evidence="12">
    <location>
        <position position="353"/>
    </location>
</feature>
<dbReference type="SMART" id="SM01097">
    <property type="entry name" value="CPSase_sm_chain"/>
    <property type="match status" value="1"/>
</dbReference>
<keyword evidence="7 12" id="KW-0315">Glutamine amidotransferase</keyword>
<evidence type="ECO:0000256" key="2">
    <source>
        <dbReference type="ARBA" id="ARBA00005077"/>
    </source>
</evidence>
<dbReference type="Pfam" id="PF00117">
    <property type="entry name" value="GATase"/>
    <property type="match status" value="1"/>
</dbReference>
<feature type="binding site" evidence="12">
    <location>
        <position position="310"/>
    </location>
    <ligand>
        <name>L-glutamine</name>
        <dbReference type="ChEBI" id="CHEBI:58359"/>
    </ligand>
</feature>
<dbReference type="InterPro" id="IPR050472">
    <property type="entry name" value="Anth_synth/Amidotransfase"/>
</dbReference>
<dbReference type="GO" id="GO:0009507">
    <property type="term" value="C:chloroplast"/>
    <property type="evidence" value="ECO:0007669"/>
    <property type="project" value="UniProtKB-SubCell"/>
</dbReference>
<evidence type="ECO:0000256" key="1">
    <source>
        <dbReference type="ARBA" id="ARBA00004812"/>
    </source>
</evidence>
<evidence type="ECO:0000259" key="13">
    <source>
        <dbReference type="SMART" id="SM01097"/>
    </source>
</evidence>
<evidence type="ECO:0000256" key="12">
    <source>
        <dbReference type="HAMAP-Rule" id="MF_01209"/>
    </source>
</evidence>
<organism evidence="14">
    <name type="scientific">Calliarthron tuberculosum</name>
    <name type="common">Coralline red alga</name>
    <name type="synonym">Corallina tuberculosa</name>
    <dbReference type="NCBI Taxonomy" id="48942"/>
    <lineage>
        <taxon>Eukaryota</taxon>
        <taxon>Rhodophyta</taxon>
        <taxon>Florideophyceae</taxon>
        <taxon>Corallinophycidae</taxon>
        <taxon>Corallinales</taxon>
        <taxon>Corallinaceae</taxon>
        <taxon>Corallinoideae</taxon>
        <taxon>Calliarthron</taxon>
    </lineage>
</organism>
<evidence type="ECO:0000256" key="10">
    <source>
        <dbReference type="ARBA" id="ARBA00048816"/>
    </source>
</evidence>
<dbReference type="AlphaFoldDB" id="M4ITJ5"/>
<feature type="binding site" evidence="12">
    <location>
        <position position="242"/>
    </location>
    <ligand>
        <name>L-glutamine</name>
        <dbReference type="ChEBI" id="CHEBI:58359"/>
    </ligand>
</feature>
<dbReference type="GO" id="GO:0004359">
    <property type="term" value="F:glutaminase activity"/>
    <property type="evidence" value="ECO:0007669"/>
    <property type="project" value="RHEA"/>
</dbReference>
<dbReference type="InterPro" id="IPR035686">
    <property type="entry name" value="CPSase_GATase1"/>
</dbReference>
<feature type="binding site" evidence="12">
    <location>
        <position position="50"/>
    </location>
    <ligand>
        <name>L-glutamine</name>
        <dbReference type="ChEBI" id="CHEBI:58359"/>
    </ligand>
</feature>
<dbReference type="Gene3D" id="3.40.50.880">
    <property type="match status" value="1"/>
</dbReference>
<dbReference type="InterPro" id="IPR002474">
    <property type="entry name" value="CarbamoylP_synth_ssu_N"/>
</dbReference>
<dbReference type="PRINTS" id="PR00096">
    <property type="entry name" value="GATASE"/>
</dbReference>
<feature type="binding site" evidence="12">
    <location>
        <position position="271"/>
    </location>
    <ligand>
        <name>L-glutamine</name>
        <dbReference type="ChEBI" id="CHEBI:58359"/>
    </ligand>
</feature>
<dbReference type="InterPro" id="IPR017926">
    <property type="entry name" value="GATASE"/>
</dbReference>
<proteinExistence type="inferred from homology"/>
<dbReference type="InterPro" id="IPR029062">
    <property type="entry name" value="Class_I_gatase-like"/>
</dbReference>
<dbReference type="UniPathway" id="UPA00068">
    <property type="reaction ID" value="UER00171"/>
</dbReference>
<feature type="region of interest" description="CPSase" evidence="12">
    <location>
        <begin position="1"/>
        <end position="190"/>
    </location>
</feature>
<comment type="catalytic activity">
    <reaction evidence="10 12">
        <text>hydrogencarbonate + L-glutamine + 2 ATP + H2O = carbamoyl phosphate + L-glutamate + 2 ADP + phosphate + 2 H(+)</text>
        <dbReference type="Rhea" id="RHEA:18633"/>
        <dbReference type="ChEBI" id="CHEBI:15377"/>
        <dbReference type="ChEBI" id="CHEBI:15378"/>
        <dbReference type="ChEBI" id="CHEBI:17544"/>
        <dbReference type="ChEBI" id="CHEBI:29985"/>
        <dbReference type="ChEBI" id="CHEBI:30616"/>
        <dbReference type="ChEBI" id="CHEBI:43474"/>
        <dbReference type="ChEBI" id="CHEBI:58228"/>
        <dbReference type="ChEBI" id="CHEBI:58359"/>
        <dbReference type="ChEBI" id="CHEBI:456216"/>
        <dbReference type="EC" id="6.3.5.5"/>
    </reaction>
</comment>
<evidence type="ECO:0000256" key="5">
    <source>
        <dbReference type="ARBA" id="ARBA00022741"/>
    </source>
</evidence>
<keyword evidence="14" id="KW-0934">Plastid</keyword>
<keyword evidence="12" id="KW-0028">Amino-acid biosynthesis</keyword>
<dbReference type="PANTHER" id="PTHR43418">
    <property type="entry name" value="MULTIFUNCTIONAL TRYPTOPHAN BIOSYNTHESIS PROTEIN-RELATED"/>
    <property type="match status" value="1"/>
</dbReference>
<comment type="pathway">
    <text evidence="1 12">Pyrimidine metabolism; UMP biosynthesis via de novo pathway; (S)-dihydroorotate from bicarbonate: step 1/3.</text>
</comment>
<dbReference type="FunFam" id="3.50.30.20:FF:000001">
    <property type="entry name" value="Carbamoyl-phosphate synthase small chain"/>
    <property type="match status" value="1"/>
</dbReference>
<dbReference type="GO" id="GO:0005524">
    <property type="term" value="F:ATP binding"/>
    <property type="evidence" value="ECO:0007669"/>
    <property type="project" value="UniProtKB-UniRule"/>
</dbReference>
<keyword evidence="8 12" id="KW-0665">Pyrimidine biosynthesis</keyword>
<dbReference type="CDD" id="cd01744">
    <property type="entry name" value="GATase1_CPSase"/>
    <property type="match status" value="1"/>
</dbReference>
<dbReference type="Pfam" id="PF00988">
    <property type="entry name" value="CPSase_sm_chain"/>
    <property type="match status" value="1"/>
</dbReference>
<evidence type="ECO:0000256" key="9">
    <source>
        <dbReference type="ARBA" id="ARBA00044031"/>
    </source>
</evidence>
<evidence type="ECO:0000256" key="4">
    <source>
        <dbReference type="ARBA" id="ARBA00022598"/>
    </source>
</evidence>
<reference evidence="14" key="1">
    <citation type="journal article" date="2013" name="PLoS ONE">
        <title>Evolution of red algal plastid genomes: ancient architectures, introns, horizontal gene transfer, and taxonomic utility of plastid markers.</title>
        <authorList>
            <person name="Janouskovec J."/>
            <person name="Liu S.-L."/>
            <person name="Martone P.T."/>
            <person name="Carre W."/>
            <person name="Leblanc C."/>
            <person name="Collen J."/>
            <person name="Keeling P.J."/>
        </authorList>
    </citation>
    <scope>NUCLEOTIDE SEQUENCE</scope>
</reference>
<comment type="function">
    <text evidence="12">Small subunit of the glutamine-dependent carbamoyl phosphate synthetase (CPSase). CPSase catalyzes the formation of carbamoyl phosphate from the ammonia moiety of glutamine, carbonate, and phosphate donated by ATP, constituting the first step of 2 biosynthetic pathways, one leading to arginine and/or urea and the other to pyrimidine nucleotides. The small subunit (glutamine amidotransferase) binds and cleaves glutamine to supply the large subunit with the substrate ammonia.</text>
</comment>
<dbReference type="InterPro" id="IPR036480">
    <property type="entry name" value="CarbP_synth_ssu_N_sf"/>
</dbReference>
<dbReference type="InterPro" id="IPR006274">
    <property type="entry name" value="CarbamoylP_synth_ssu"/>
</dbReference>
<accession>M4ITJ5</accession>
<dbReference type="PRINTS" id="PR00097">
    <property type="entry name" value="ANTSNTHASEII"/>
</dbReference>
<dbReference type="SUPFAM" id="SSF52021">
    <property type="entry name" value="Carbamoyl phosphate synthetase, small subunit N-terminal domain"/>
    <property type="match status" value="1"/>
</dbReference>
<dbReference type="Gene3D" id="3.50.30.20">
    <property type="entry name" value="Carbamoyl-phosphate synthase small subunit, N-terminal domain"/>
    <property type="match status" value="1"/>
</dbReference>
<evidence type="ECO:0000256" key="7">
    <source>
        <dbReference type="ARBA" id="ARBA00022962"/>
    </source>
</evidence>
<dbReference type="EMBL" id="KC153978">
    <property type="protein sequence ID" value="AGA63760.1"/>
    <property type="molecule type" value="Genomic_DNA"/>
</dbReference>
<dbReference type="GO" id="GO:0044205">
    <property type="term" value="P:'de novo' UMP biosynthetic process"/>
    <property type="evidence" value="ECO:0007669"/>
    <property type="project" value="UniProtKB-UniRule"/>
</dbReference>
<comment type="subunit">
    <text evidence="9">Heterodimer composed of 2 chains; the small (or glutamine) chain promotes the hydrolysis of glutamine to ammonia, which is used by the large (or ammonia) chain to synthesize carbamoyl phosphate.</text>
</comment>